<reference evidence="1 2" key="1">
    <citation type="submission" date="2019-02" db="EMBL/GenBank/DDBJ databases">
        <title>Genomic Encyclopedia of Type Strains, Phase IV (KMG-IV): sequencing the most valuable type-strain genomes for metagenomic binning, comparative biology and taxonomic classification.</title>
        <authorList>
            <person name="Goeker M."/>
        </authorList>
    </citation>
    <scope>NUCLEOTIDE SEQUENCE [LARGE SCALE GENOMIC DNA]</scope>
    <source>
        <strain evidence="1 2">DSM 18116</strain>
    </source>
</reference>
<protein>
    <submittedName>
        <fullName evidence="1">Uncharacterized protein</fullName>
    </submittedName>
</protein>
<dbReference type="EMBL" id="SGXA01000002">
    <property type="protein sequence ID" value="RZS72373.1"/>
    <property type="molecule type" value="Genomic_DNA"/>
</dbReference>
<organism evidence="1 2">
    <name type="scientific">Pseudobacter ginsenosidimutans</name>
    <dbReference type="NCBI Taxonomy" id="661488"/>
    <lineage>
        <taxon>Bacteria</taxon>
        <taxon>Pseudomonadati</taxon>
        <taxon>Bacteroidota</taxon>
        <taxon>Chitinophagia</taxon>
        <taxon>Chitinophagales</taxon>
        <taxon>Chitinophagaceae</taxon>
        <taxon>Pseudobacter</taxon>
    </lineage>
</organism>
<proteinExistence type="predicted"/>
<name>A0A4Q7MYR9_9BACT</name>
<comment type="caution">
    <text evidence="1">The sequence shown here is derived from an EMBL/GenBank/DDBJ whole genome shotgun (WGS) entry which is preliminary data.</text>
</comment>
<dbReference type="PROSITE" id="PS51257">
    <property type="entry name" value="PROKAR_LIPOPROTEIN"/>
    <property type="match status" value="1"/>
</dbReference>
<dbReference type="Proteomes" id="UP000293874">
    <property type="component" value="Unassembled WGS sequence"/>
</dbReference>
<dbReference type="AlphaFoldDB" id="A0A4Q7MYR9"/>
<keyword evidence="2" id="KW-1185">Reference proteome</keyword>
<gene>
    <name evidence="1" type="ORF">EV199_4292</name>
</gene>
<evidence type="ECO:0000313" key="2">
    <source>
        <dbReference type="Proteomes" id="UP000293874"/>
    </source>
</evidence>
<sequence>MRELFARGFCTLLIPMILLTGCRSGQAYPYESENGINAIIYQLQAQFGLGGRYASIHMRYEDSTALVLTITGVAERNKDSLEVRQLRGGKWKQISSTNLGSMIEAPIFFSLDSVASFKKIPELIRSSIAKMNTELKKSDLHVKEILVNAPSYDPDGDPVRIIIFVEPQEGTEKFEYSYNSNGLLKDVLQY</sequence>
<accession>A0A4Q7MYR9</accession>
<evidence type="ECO:0000313" key="1">
    <source>
        <dbReference type="EMBL" id="RZS72373.1"/>
    </source>
</evidence>
<dbReference type="OrthoDB" id="9887713at2"/>
<dbReference type="RefSeq" id="WP_130542794.1">
    <property type="nucleotide sequence ID" value="NZ_CP042431.1"/>
</dbReference>